<dbReference type="Pfam" id="PF06155">
    <property type="entry name" value="GBBH-like_N"/>
    <property type="match status" value="1"/>
</dbReference>
<comment type="caution">
    <text evidence="2">The sequence shown here is derived from an EMBL/GenBank/DDBJ whole genome shotgun (WGS) entry which is preliminary data.</text>
</comment>
<gene>
    <name evidence="2" type="ORF">F2P45_04590</name>
</gene>
<reference evidence="2 3" key="1">
    <citation type="submission" date="2019-10" db="EMBL/GenBank/DDBJ databases">
        <title>Taxonomy of Antarctic Massilia spp.: description of Massilia rubra sp. nov., Massilia aquatica sp. nov., Massilia mucilaginosa sp. nov., Massilia frigida sp. nov. isolated from streams, lakes and regoliths.</title>
        <authorList>
            <person name="Holochova P."/>
            <person name="Sedlacek I."/>
            <person name="Kralova S."/>
            <person name="Maslanova I."/>
            <person name="Busse H.-J."/>
            <person name="Stankova E."/>
            <person name="Vrbovska V."/>
            <person name="Kovarovic V."/>
            <person name="Bartak M."/>
            <person name="Svec P."/>
            <person name="Pantucek R."/>
        </authorList>
    </citation>
    <scope>NUCLEOTIDE SEQUENCE [LARGE SCALE GENOMIC DNA]</scope>
    <source>
        <strain evidence="2 3">CCM 8733</strain>
    </source>
</reference>
<feature type="domain" description="Gamma-butyrobetaine hydroxylase-like N-terminal" evidence="1">
    <location>
        <begin position="2"/>
        <end position="30"/>
    </location>
</feature>
<proteinExistence type="predicted"/>
<sequence>MALEPLRSYAVRPIFSDMHDTGLFSWDQLYKPANEHAHKGCGHHPDFSFHRRCEP</sequence>
<evidence type="ECO:0000313" key="2">
    <source>
        <dbReference type="EMBL" id="NHZ88307.1"/>
    </source>
</evidence>
<dbReference type="EMBL" id="WHJH01000003">
    <property type="protein sequence ID" value="NHZ88307.1"/>
    <property type="molecule type" value="Genomic_DNA"/>
</dbReference>
<evidence type="ECO:0000313" key="3">
    <source>
        <dbReference type="Proteomes" id="UP000609726"/>
    </source>
</evidence>
<dbReference type="Proteomes" id="UP000609726">
    <property type="component" value="Unassembled WGS sequence"/>
</dbReference>
<name>A0ABX0NNE2_9BURK</name>
<protein>
    <submittedName>
        <fullName evidence="2">DUF971 domain-containing protein</fullName>
    </submittedName>
</protein>
<accession>A0ABX0NNE2</accession>
<dbReference type="InterPro" id="IPR010376">
    <property type="entry name" value="GBBH-like_N"/>
</dbReference>
<organism evidence="2 3">
    <name type="scientific">Massilia mucilaginosa</name>
    <dbReference type="NCBI Taxonomy" id="2609282"/>
    <lineage>
        <taxon>Bacteria</taxon>
        <taxon>Pseudomonadati</taxon>
        <taxon>Pseudomonadota</taxon>
        <taxon>Betaproteobacteria</taxon>
        <taxon>Burkholderiales</taxon>
        <taxon>Oxalobacteraceae</taxon>
        <taxon>Telluria group</taxon>
        <taxon>Massilia</taxon>
    </lineage>
</organism>
<keyword evidence="3" id="KW-1185">Reference proteome</keyword>
<evidence type="ECO:0000259" key="1">
    <source>
        <dbReference type="Pfam" id="PF06155"/>
    </source>
</evidence>
<dbReference type="RefSeq" id="WP_166870949.1">
    <property type="nucleotide sequence ID" value="NZ_WHJH01000003.1"/>
</dbReference>